<organism evidence="2 3">
    <name type="scientific">Tritrichomonas musculus</name>
    <dbReference type="NCBI Taxonomy" id="1915356"/>
    <lineage>
        <taxon>Eukaryota</taxon>
        <taxon>Metamonada</taxon>
        <taxon>Parabasalia</taxon>
        <taxon>Tritrichomonadida</taxon>
        <taxon>Tritrichomonadidae</taxon>
        <taxon>Tritrichomonas</taxon>
    </lineage>
</organism>
<gene>
    <name evidence="2" type="ORF">M9Y10_040667</name>
</gene>
<proteinExistence type="inferred from homology"/>
<protein>
    <submittedName>
        <fullName evidence="2">Histone deacetylase complex subunit sap18</fullName>
    </submittedName>
</protein>
<dbReference type="PANTHER" id="PTHR13082">
    <property type="entry name" value="SAP18"/>
    <property type="match status" value="1"/>
</dbReference>
<dbReference type="EMBL" id="JAPFFF010000007">
    <property type="protein sequence ID" value="KAK8885222.1"/>
    <property type="molecule type" value="Genomic_DNA"/>
</dbReference>
<evidence type="ECO:0000313" key="3">
    <source>
        <dbReference type="Proteomes" id="UP001470230"/>
    </source>
</evidence>
<accession>A0ABR2K2P9</accession>
<dbReference type="InterPro" id="IPR042534">
    <property type="entry name" value="SAP18_sf"/>
</dbReference>
<comment type="caution">
    <text evidence="2">The sequence shown here is derived from an EMBL/GenBank/DDBJ whole genome shotgun (WGS) entry which is preliminary data.</text>
</comment>
<name>A0ABR2K2P9_9EUKA</name>
<dbReference type="Proteomes" id="UP001470230">
    <property type="component" value="Unassembled WGS sequence"/>
</dbReference>
<evidence type="ECO:0000313" key="2">
    <source>
        <dbReference type="EMBL" id="KAK8885222.1"/>
    </source>
</evidence>
<reference evidence="2 3" key="1">
    <citation type="submission" date="2024-04" db="EMBL/GenBank/DDBJ databases">
        <title>Tritrichomonas musculus Genome.</title>
        <authorList>
            <person name="Alves-Ferreira E."/>
            <person name="Grigg M."/>
            <person name="Lorenzi H."/>
            <person name="Galac M."/>
        </authorList>
    </citation>
    <scope>NUCLEOTIDE SEQUENCE [LARGE SCALE GENOMIC DNA]</scope>
    <source>
        <strain evidence="2 3">EAF2021</strain>
    </source>
</reference>
<dbReference type="Gene3D" id="3.10.20.550">
    <property type="entry name" value="ASAP complex, SAP18 subunit"/>
    <property type="match status" value="1"/>
</dbReference>
<dbReference type="Pfam" id="PF06487">
    <property type="entry name" value="SAP18"/>
    <property type="match status" value="1"/>
</dbReference>
<dbReference type="InterPro" id="IPR010516">
    <property type="entry name" value="SAP18"/>
</dbReference>
<dbReference type="PANTHER" id="PTHR13082:SF0">
    <property type="entry name" value="HISTONE DEACETYLASE COMPLEX SUBUNIT SAP18"/>
    <property type="match status" value="1"/>
</dbReference>
<keyword evidence="3" id="KW-1185">Reference proteome</keyword>
<sequence length="124" mass="14410">MNSTHGPLNRIETCPTLIRTFYQKNSHHSIADYINEFPSPEIYLYTWKDATLKELAYTVIRSAKLGDVKTISFHMVLPDFEAGGWIMKPLEEIELSNKEKIYDLTLESYGFQPGYMFDIAYTVF</sequence>
<evidence type="ECO:0000256" key="1">
    <source>
        <dbReference type="ARBA" id="ARBA00009143"/>
    </source>
</evidence>
<comment type="similarity">
    <text evidence="1">Belongs to the SAP18 family.</text>
</comment>